<feature type="compositionally biased region" description="Basic and acidic residues" evidence="1">
    <location>
        <begin position="379"/>
        <end position="389"/>
    </location>
</feature>
<comment type="caution">
    <text evidence="2">The sequence shown here is derived from an EMBL/GenBank/DDBJ whole genome shotgun (WGS) entry which is preliminary data.</text>
</comment>
<gene>
    <name evidence="2" type="ORF">TWF694_008901</name>
</gene>
<dbReference type="Proteomes" id="UP001365542">
    <property type="component" value="Unassembled WGS sequence"/>
</dbReference>
<evidence type="ECO:0000256" key="1">
    <source>
        <dbReference type="SAM" id="MobiDB-lite"/>
    </source>
</evidence>
<organism evidence="2 3">
    <name type="scientific">Orbilia ellipsospora</name>
    <dbReference type="NCBI Taxonomy" id="2528407"/>
    <lineage>
        <taxon>Eukaryota</taxon>
        <taxon>Fungi</taxon>
        <taxon>Dikarya</taxon>
        <taxon>Ascomycota</taxon>
        <taxon>Pezizomycotina</taxon>
        <taxon>Orbiliomycetes</taxon>
        <taxon>Orbiliales</taxon>
        <taxon>Orbiliaceae</taxon>
        <taxon>Orbilia</taxon>
    </lineage>
</organism>
<evidence type="ECO:0000313" key="2">
    <source>
        <dbReference type="EMBL" id="KAK6540071.1"/>
    </source>
</evidence>
<protein>
    <submittedName>
        <fullName evidence="2">Uncharacterized protein</fullName>
    </submittedName>
</protein>
<accession>A0AAV9XEI2</accession>
<proteinExistence type="predicted"/>
<dbReference type="AlphaFoldDB" id="A0AAV9XEI2"/>
<reference evidence="2 3" key="1">
    <citation type="submission" date="2019-10" db="EMBL/GenBank/DDBJ databases">
        <authorList>
            <person name="Palmer J.M."/>
        </authorList>
    </citation>
    <scope>NUCLEOTIDE SEQUENCE [LARGE SCALE GENOMIC DNA]</scope>
    <source>
        <strain evidence="2 3">TWF694</strain>
    </source>
</reference>
<keyword evidence="3" id="KW-1185">Reference proteome</keyword>
<feature type="region of interest" description="Disordered" evidence="1">
    <location>
        <begin position="358"/>
        <end position="408"/>
    </location>
</feature>
<evidence type="ECO:0000313" key="3">
    <source>
        <dbReference type="Proteomes" id="UP001365542"/>
    </source>
</evidence>
<sequence>MLSKRAVNGTSHEVIMRALNFEISSNIEIIGKILTSGERQKTTLEDPDLDLLRELANSCTTLLLRDIQCRSILSIRTALKTELSFLHRKDAKVIKARFPAIWTLMFDRNEGTVQLEREKDSGRSRDTEVVKTQQIQETFLFLSFSNWREEFCFDRFKEYGRPTHFEHVTSQMKDDFQLKFQYYLASKNKSDEDFLKDIIGNPSGQDLMTAKVPSRDASVWSTWIEGFSDSEYGIRYSEWPARTMKGLFQAYAENAFKRYGREQKAGMQGKSFSRPARISAKSSIGSKRSLPNYDEIPASICTAFDAYTGAKCVIGKNVESGKVQREFYNYLIEECEIDDCTLEDVVSFWNPLVKRKSQRLDGKATQSGHTPGKPLAHAPQKDTTRGKEQEEADETDDEPILRRSRSRRGTHRVIISISSIDENEDDREIIKERN</sequence>
<dbReference type="EMBL" id="JAVHJO010000005">
    <property type="protein sequence ID" value="KAK6540071.1"/>
    <property type="molecule type" value="Genomic_DNA"/>
</dbReference>
<name>A0AAV9XEI2_9PEZI</name>